<sequence length="262" mass="29690">MWKRLLLFNSDDDDYGTLADPVDPDQFSYLELRALIMKHLVWESVEIRTPTGKEIMNDASVVEWLGENESNRVLELNVRKLNCEPNVVWPADWDVCFLHEEECDNDRGIGANLVSGCSGIAQDRLRASNVLGSPSIRHNEICDKVSADNRVTTSNASGWFDRDPSKGKEKLSVDIDYHSDSSDHLDLNSDDDLNDDDFWLPSDEMVEEEDTEFGELGEFIVEEPHMFADAECENFDEAAAGHESDDPLSNDEDGEKKRDEKN</sequence>
<gene>
    <name evidence="2" type="ORF">CFOL_v3_08614</name>
</gene>
<name>A0A1Q3BB19_CEPFO</name>
<dbReference type="EMBL" id="BDDD01000387">
    <property type="protein sequence ID" value="GAV65099.1"/>
    <property type="molecule type" value="Genomic_DNA"/>
</dbReference>
<comment type="caution">
    <text evidence="2">The sequence shown here is derived from an EMBL/GenBank/DDBJ whole genome shotgun (WGS) entry which is preliminary data.</text>
</comment>
<dbReference type="AlphaFoldDB" id="A0A1Q3BB19"/>
<evidence type="ECO:0000256" key="1">
    <source>
        <dbReference type="SAM" id="MobiDB-lite"/>
    </source>
</evidence>
<dbReference type="InParanoid" id="A0A1Q3BB19"/>
<proteinExistence type="predicted"/>
<reference evidence="3" key="1">
    <citation type="submission" date="2016-04" db="EMBL/GenBank/DDBJ databases">
        <title>Cephalotus genome sequencing.</title>
        <authorList>
            <person name="Fukushima K."/>
            <person name="Hasebe M."/>
            <person name="Fang X."/>
        </authorList>
    </citation>
    <scope>NUCLEOTIDE SEQUENCE [LARGE SCALE GENOMIC DNA]</scope>
    <source>
        <strain evidence="3">cv. St1</strain>
    </source>
</reference>
<protein>
    <submittedName>
        <fullName evidence="2">Uncharacterized protein</fullName>
    </submittedName>
</protein>
<keyword evidence="3" id="KW-1185">Reference proteome</keyword>
<feature type="region of interest" description="Disordered" evidence="1">
    <location>
        <begin position="228"/>
        <end position="262"/>
    </location>
</feature>
<dbReference type="Proteomes" id="UP000187406">
    <property type="component" value="Unassembled WGS sequence"/>
</dbReference>
<accession>A0A1Q3BB19</accession>
<organism evidence="2 3">
    <name type="scientific">Cephalotus follicularis</name>
    <name type="common">Albany pitcher plant</name>
    <dbReference type="NCBI Taxonomy" id="3775"/>
    <lineage>
        <taxon>Eukaryota</taxon>
        <taxon>Viridiplantae</taxon>
        <taxon>Streptophyta</taxon>
        <taxon>Embryophyta</taxon>
        <taxon>Tracheophyta</taxon>
        <taxon>Spermatophyta</taxon>
        <taxon>Magnoliopsida</taxon>
        <taxon>eudicotyledons</taxon>
        <taxon>Gunneridae</taxon>
        <taxon>Pentapetalae</taxon>
        <taxon>rosids</taxon>
        <taxon>fabids</taxon>
        <taxon>Oxalidales</taxon>
        <taxon>Cephalotaceae</taxon>
        <taxon>Cephalotus</taxon>
    </lineage>
</organism>
<evidence type="ECO:0000313" key="2">
    <source>
        <dbReference type="EMBL" id="GAV65099.1"/>
    </source>
</evidence>
<evidence type="ECO:0000313" key="3">
    <source>
        <dbReference type="Proteomes" id="UP000187406"/>
    </source>
</evidence>